<feature type="transmembrane region" description="Helical" evidence="2">
    <location>
        <begin position="87"/>
        <end position="106"/>
    </location>
</feature>
<keyword evidence="2" id="KW-1133">Transmembrane helix</keyword>
<reference evidence="3 4" key="2">
    <citation type="submission" date="2019-01" db="EMBL/GenBank/DDBJ databases">
        <title>The decoding of complex shrimp genome reveals the adaptation for benthos swimmer, frequently molting mechanism and breeding impact on genome.</title>
        <authorList>
            <person name="Sun Y."/>
            <person name="Gao Y."/>
            <person name="Yu Y."/>
        </authorList>
    </citation>
    <scope>NUCLEOTIDE SEQUENCE [LARGE SCALE GENOMIC DNA]</scope>
    <source>
        <tissue evidence="3">Muscle</tissue>
    </source>
</reference>
<feature type="transmembrane region" description="Helical" evidence="2">
    <location>
        <begin position="195"/>
        <end position="219"/>
    </location>
</feature>
<evidence type="ECO:0000256" key="1">
    <source>
        <dbReference type="SAM" id="MobiDB-lite"/>
    </source>
</evidence>
<gene>
    <name evidence="3" type="ORF">C7M84_007472</name>
</gene>
<feature type="transmembrane region" description="Helical" evidence="2">
    <location>
        <begin position="307"/>
        <end position="328"/>
    </location>
</feature>
<feature type="transmembrane region" description="Helical" evidence="2">
    <location>
        <begin position="118"/>
        <end position="137"/>
    </location>
</feature>
<comment type="caution">
    <text evidence="3">The sequence shown here is derived from an EMBL/GenBank/DDBJ whole genome shotgun (WGS) entry which is preliminary data.</text>
</comment>
<feature type="transmembrane region" description="Helical" evidence="2">
    <location>
        <begin position="239"/>
        <end position="259"/>
    </location>
</feature>
<keyword evidence="2" id="KW-0812">Transmembrane</keyword>
<feature type="transmembrane region" description="Helical" evidence="2">
    <location>
        <begin position="473"/>
        <end position="490"/>
    </location>
</feature>
<keyword evidence="2" id="KW-0472">Membrane</keyword>
<dbReference type="EMBL" id="QCYY01001949">
    <property type="protein sequence ID" value="ROT74038.1"/>
    <property type="molecule type" value="Genomic_DNA"/>
</dbReference>
<accession>A0A423TC80</accession>
<organism evidence="3 4">
    <name type="scientific">Penaeus vannamei</name>
    <name type="common">Whiteleg shrimp</name>
    <name type="synonym">Litopenaeus vannamei</name>
    <dbReference type="NCBI Taxonomy" id="6689"/>
    <lineage>
        <taxon>Eukaryota</taxon>
        <taxon>Metazoa</taxon>
        <taxon>Ecdysozoa</taxon>
        <taxon>Arthropoda</taxon>
        <taxon>Crustacea</taxon>
        <taxon>Multicrustacea</taxon>
        <taxon>Malacostraca</taxon>
        <taxon>Eumalacostraca</taxon>
        <taxon>Eucarida</taxon>
        <taxon>Decapoda</taxon>
        <taxon>Dendrobranchiata</taxon>
        <taxon>Penaeoidea</taxon>
        <taxon>Penaeidae</taxon>
        <taxon>Penaeus</taxon>
    </lineage>
</organism>
<feature type="transmembrane region" description="Helical" evidence="2">
    <location>
        <begin position="389"/>
        <end position="407"/>
    </location>
</feature>
<feature type="transmembrane region" description="Helical" evidence="2">
    <location>
        <begin position="12"/>
        <end position="33"/>
    </location>
</feature>
<evidence type="ECO:0000313" key="3">
    <source>
        <dbReference type="EMBL" id="ROT74038.1"/>
    </source>
</evidence>
<feature type="transmembrane region" description="Helical" evidence="2">
    <location>
        <begin position="157"/>
        <end position="175"/>
    </location>
</feature>
<proteinExistence type="predicted"/>
<feature type="region of interest" description="Disordered" evidence="1">
    <location>
        <begin position="514"/>
        <end position="545"/>
    </location>
</feature>
<feature type="transmembrane region" description="Helical" evidence="2">
    <location>
        <begin position="271"/>
        <end position="295"/>
    </location>
</feature>
<evidence type="ECO:0000256" key="2">
    <source>
        <dbReference type="SAM" id="Phobius"/>
    </source>
</evidence>
<dbReference type="OrthoDB" id="6359349at2759"/>
<reference evidence="3 4" key="1">
    <citation type="submission" date="2018-04" db="EMBL/GenBank/DDBJ databases">
        <authorList>
            <person name="Zhang X."/>
            <person name="Yuan J."/>
            <person name="Li F."/>
            <person name="Xiang J."/>
        </authorList>
    </citation>
    <scope>NUCLEOTIDE SEQUENCE [LARGE SCALE GENOMIC DNA]</scope>
    <source>
        <tissue evidence="3">Muscle</tissue>
    </source>
</reference>
<dbReference type="AlphaFoldDB" id="A0A423TC80"/>
<dbReference type="Proteomes" id="UP000283509">
    <property type="component" value="Unassembled WGS sequence"/>
</dbReference>
<feature type="transmembrane region" description="Helical" evidence="2">
    <location>
        <begin position="447"/>
        <end position="467"/>
    </location>
</feature>
<protein>
    <submittedName>
        <fullName evidence="3">Uncharacterized protein</fullName>
    </submittedName>
</protein>
<evidence type="ECO:0000313" key="4">
    <source>
        <dbReference type="Proteomes" id="UP000283509"/>
    </source>
</evidence>
<sequence>MNIKDFFTVQKILILSYRILLGLTLLVLLLAPFNFGYGPVSEAPIPTINISSINWTRDFYESSDYQAYYDYVQETEDYGTYLLVPSFYVILPCGVGMLFAGAYVLIDLLSKDIVETTVGLYCSFGLLSMVVGLTGAYQNRAKYVPKGFENFMLSYNWITAIHSLLLIILLLQIILSIRELCRRNMRWPTIHFSHFFTIGMLVRATLLILATYLTIAFLVNVLHGFRDGYDEPVFRYPEYFFMPCAVACLYGVLVAFEAFTSQIFGHVHDKMMGISGLVMSAGYAVVGIIFLPPIANNIMDEYRAEPVLIFSWVCFSVSLIYAGLCLVVPKALNTPPAIIRYLAYGMSHMKCWGQSSEVKGKEACNCKIFSKIAALWENLKKSDSLRTNLILVILSFLCIVLIAAEWTDNASCVIMLCSDIAVFYRAFPALISELSTCVSPVIQPLQIICLFVLETMPLFVGLLYNYFTLHSSASLTANIFNIIIIIFQLYKAQTHPEVKAEISAMLEAKNLERGDLQPSDDEQPLHAVNGKPDDVEGNNDSVLSA</sequence>
<name>A0A423TC80_PENVA</name>
<keyword evidence="4" id="KW-1185">Reference proteome</keyword>